<dbReference type="Proteomes" id="UP001215503">
    <property type="component" value="Unassembled WGS sequence"/>
</dbReference>
<keyword evidence="6" id="KW-1185">Reference proteome</keyword>
<feature type="domain" description="Beta-lactamase class A catalytic" evidence="4">
    <location>
        <begin position="24"/>
        <end position="243"/>
    </location>
</feature>
<dbReference type="PANTHER" id="PTHR35333:SF3">
    <property type="entry name" value="BETA-LACTAMASE-TYPE TRANSPEPTIDASE FOLD CONTAINING PROTEIN"/>
    <property type="match status" value="1"/>
</dbReference>
<dbReference type="PANTHER" id="PTHR35333">
    <property type="entry name" value="BETA-LACTAMASE"/>
    <property type="match status" value="1"/>
</dbReference>
<dbReference type="Pfam" id="PF13354">
    <property type="entry name" value="Beta-lactamase2"/>
    <property type="match status" value="1"/>
</dbReference>
<comment type="similarity">
    <text evidence="2">Belongs to the class-A beta-lactamase family.</text>
</comment>
<name>A0ABT5YQ41_9PROT</name>
<dbReference type="EMBL" id="JARHUD010000009">
    <property type="protein sequence ID" value="MDF2097081.1"/>
    <property type="molecule type" value="Genomic_DNA"/>
</dbReference>
<reference evidence="5 6" key="1">
    <citation type="submission" date="2023-03" db="EMBL/GenBank/DDBJ databases">
        <title>Fodinicurvata sp. CAU 1616 isolated from sea sendiment.</title>
        <authorList>
            <person name="Kim W."/>
        </authorList>
    </citation>
    <scope>NUCLEOTIDE SEQUENCE [LARGE SCALE GENOMIC DNA]</scope>
    <source>
        <strain evidence="5 6">CAU 1616</strain>
    </source>
</reference>
<proteinExistence type="inferred from homology"/>
<dbReference type="RefSeq" id="WP_275823853.1">
    <property type="nucleotide sequence ID" value="NZ_JARHUD010000009.1"/>
</dbReference>
<evidence type="ECO:0000313" key="5">
    <source>
        <dbReference type="EMBL" id="MDF2097081.1"/>
    </source>
</evidence>
<dbReference type="GO" id="GO:0016787">
    <property type="term" value="F:hydrolase activity"/>
    <property type="evidence" value="ECO:0007669"/>
    <property type="project" value="UniProtKB-KW"/>
</dbReference>
<organism evidence="5 6">
    <name type="scientific">Aquibaculum arenosum</name>
    <dbReference type="NCBI Taxonomy" id="3032591"/>
    <lineage>
        <taxon>Bacteria</taxon>
        <taxon>Pseudomonadati</taxon>
        <taxon>Pseudomonadota</taxon>
        <taxon>Alphaproteobacteria</taxon>
        <taxon>Rhodospirillales</taxon>
        <taxon>Rhodovibrionaceae</taxon>
        <taxon>Aquibaculum</taxon>
    </lineage>
</organism>
<dbReference type="InterPro" id="IPR000871">
    <property type="entry name" value="Beta-lactam_class-A"/>
</dbReference>
<protein>
    <recommendedName>
        <fullName evidence="3">beta-lactamase</fullName>
        <ecNumber evidence="3">3.5.2.6</ecNumber>
    </recommendedName>
</protein>
<evidence type="ECO:0000256" key="3">
    <source>
        <dbReference type="ARBA" id="ARBA00012865"/>
    </source>
</evidence>
<evidence type="ECO:0000313" key="6">
    <source>
        <dbReference type="Proteomes" id="UP001215503"/>
    </source>
</evidence>
<dbReference type="InterPro" id="IPR012338">
    <property type="entry name" value="Beta-lactam/transpept-like"/>
</dbReference>
<comment type="caution">
    <text evidence="5">The sequence shown here is derived from an EMBL/GenBank/DDBJ whole genome shotgun (WGS) entry which is preliminary data.</text>
</comment>
<keyword evidence="5" id="KW-0378">Hydrolase</keyword>
<dbReference type="Gene3D" id="3.40.710.10">
    <property type="entry name" value="DD-peptidase/beta-lactamase superfamily"/>
    <property type="match status" value="1"/>
</dbReference>
<evidence type="ECO:0000256" key="2">
    <source>
        <dbReference type="ARBA" id="ARBA00009009"/>
    </source>
</evidence>
<gene>
    <name evidence="5" type="ORF">P2G67_13950</name>
</gene>
<accession>A0ABT5YQ41</accession>
<comment type="catalytic activity">
    <reaction evidence="1">
        <text>a beta-lactam + H2O = a substituted beta-amino acid</text>
        <dbReference type="Rhea" id="RHEA:20401"/>
        <dbReference type="ChEBI" id="CHEBI:15377"/>
        <dbReference type="ChEBI" id="CHEBI:35627"/>
        <dbReference type="ChEBI" id="CHEBI:140347"/>
        <dbReference type="EC" id="3.5.2.6"/>
    </reaction>
</comment>
<evidence type="ECO:0000256" key="1">
    <source>
        <dbReference type="ARBA" id="ARBA00001526"/>
    </source>
</evidence>
<dbReference type="InterPro" id="IPR045155">
    <property type="entry name" value="Beta-lactam_cat"/>
</dbReference>
<sequence>MHEQDESKALAELLARTPKVDWSIKVVDVTGGAVIASAAPEQNLKTASLAKVFLLLEVAARLEAGSLHADEPLDRRRVPRVADSGLWQHLRSDRLPLADAALLVATVSDNWATNALLQRVTLAAVQARGRALGYPESRLEDCVRDDRRPDDPPTISLGRAADWADLFARLHRRQLVSPAVDSQVAQWLACNVDLSLLAAAFHLDPLAHEVGAAHLRLYNKTGSDSGVRADAGLITGQRTLAYCAIANWHPEEDCLDGVMETMRGVGEIVRKCVGAWALE</sequence>
<dbReference type="SUPFAM" id="SSF56601">
    <property type="entry name" value="beta-lactamase/transpeptidase-like"/>
    <property type="match status" value="1"/>
</dbReference>
<dbReference type="EC" id="3.5.2.6" evidence="3"/>
<evidence type="ECO:0000259" key="4">
    <source>
        <dbReference type="Pfam" id="PF13354"/>
    </source>
</evidence>